<evidence type="ECO:0000256" key="2">
    <source>
        <dbReference type="SAM" id="Phobius"/>
    </source>
</evidence>
<comment type="caution">
    <text evidence="3">The sequence shown here is derived from an EMBL/GenBank/DDBJ whole genome shotgun (WGS) entry which is preliminary data.</text>
</comment>
<dbReference type="Proteomes" id="UP000238217">
    <property type="component" value="Unassembled WGS sequence"/>
</dbReference>
<feature type="region of interest" description="Disordered" evidence="1">
    <location>
        <begin position="204"/>
        <end position="255"/>
    </location>
</feature>
<reference evidence="3 4" key="1">
    <citation type="submission" date="2018-03" db="EMBL/GenBank/DDBJ databases">
        <title>Comparative analysis of microorganisms from saline springs in Andes Mountain Range, Colombia.</title>
        <authorList>
            <person name="Rubin E."/>
        </authorList>
    </citation>
    <scope>NUCLEOTIDE SEQUENCE [LARGE SCALE GENOMIC DNA]</scope>
    <source>
        <strain evidence="3 4">CG 35</strain>
    </source>
</reference>
<evidence type="ECO:0000313" key="4">
    <source>
        <dbReference type="Proteomes" id="UP000238217"/>
    </source>
</evidence>
<protein>
    <submittedName>
        <fullName evidence="3">Uncharacterized protein</fullName>
    </submittedName>
</protein>
<feature type="transmembrane region" description="Helical" evidence="2">
    <location>
        <begin position="97"/>
        <end position="117"/>
    </location>
</feature>
<gene>
    <name evidence="3" type="ORF">BCL67_10392</name>
</gene>
<feature type="transmembrane region" description="Helical" evidence="2">
    <location>
        <begin position="73"/>
        <end position="91"/>
    </location>
</feature>
<keyword evidence="2" id="KW-0812">Transmembrane</keyword>
<evidence type="ECO:0000313" key="3">
    <source>
        <dbReference type="EMBL" id="PRZ18107.1"/>
    </source>
</evidence>
<keyword evidence="4" id="KW-1185">Reference proteome</keyword>
<keyword evidence="2" id="KW-0472">Membrane</keyword>
<evidence type="ECO:0000256" key="1">
    <source>
        <dbReference type="SAM" id="MobiDB-lite"/>
    </source>
</evidence>
<name>A0A2T0YRC3_9MICC</name>
<feature type="region of interest" description="Disordered" evidence="1">
    <location>
        <begin position="1"/>
        <end position="23"/>
    </location>
</feature>
<feature type="compositionally biased region" description="Gly residues" evidence="1">
    <location>
        <begin position="215"/>
        <end position="224"/>
    </location>
</feature>
<dbReference type="AlphaFoldDB" id="A0A2T0YRC3"/>
<accession>A0A2T0YRC3</accession>
<sequence length="255" mass="26778">MTFPPILSDPDGVGDDQVSSGLHRGSCAGSAAIRQEAVIAGIIRRMSSQQSLPTGGASGAQETLKNFGRRTSGISFAVMITVLLVALIFAANQNDVIGWIIAVIAGGWLLLATVLVISVRSGAKKFGETLDSARADAASRRADSLGGTAVVDEDTHARNLKLDHSFKIVQVQKRVITQELAKGEEADLAMVDRALDTIEMTAGNGRDMLSEHVGRGSGGSGQDGRGAEGQQRGTQNRAKNRTNDDDEPITGEIVN</sequence>
<proteinExistence type="predicted"/>
<organism evidence="3 4">
    <name type="scientific">Nesterenkonia sandarakina</name>
    <dbReference type="NCBI Taxonomy" id="272918"/>
    <lineage>
        <taxon>Bacteria</taxon>
        <taxon>Bacillati</taxon>
        <taxon>Actinomycetota</taxon>
        <taxon>Actinomycetes</taxon>
        <taxon>Micrococcales</taxon>
        <taxon>Micrococcaceae</taxon>
        <taxon>Nesterenkonia</taxon>
    </lineage>
</organism>
<keyword evidence="2" id="KW-1133">Transmembrane helix</keyword>
<dbReference type="EMBL" id="PVTY01000003">
    <property type="protein sequence ID" value="PRZ18107.1"/>
    <property type="molecule type" value="Genomic_DNA"/>
</dbReference>